<dbReference type="InterPro" id="IPR023346">
    <property type="entry name" value="Lysozyme-like_dom_sf"/>
</dbReference>
<dbReference type="CDD" id="cd16894">
    <property type="entry name" value="MltD-like"/>
    <property type="match status" value="1"/>
</dbReference>
<sequence>MNKAVRFLSITTIITLATLLMNTISKDKEPVVKNVAEHYEIKAVKLPEKMELAGEPVPLDRADIRERMDRELLVNTYWQSNGLLLIKRAHKFFPIIEPILESYGVPDDFKYLALAESGFMNVKSYAGAAGFWQFMKGTAREYGLEVNGNVDERYHLEKATKMAARYLTKSKEKFGSWTLATAAYNAGNGRISKRMKEQKAETYYDLLLNMETSRYVFRILALKEIIANPSKYGFIFSEEDLYKPTKTYNVAVDTAITSIPNFAKSFGVSYKELKLVNPWLRETRLHNKSRKEYLIKIPTSK</sequence>
<organism evidence="3 4">
    <name type="scientific">Tenacibaculum vairaonense</name>
    <dbReference type="NCBI Taxonomy" id="3137860"/>
    <lineage>
        <taxon>Bacteria</taxon>
        <taxon>Pseudomonadati</taxon>
        <taxon>Bacteroidota</taxon>
        <taxon>Flavobacteriia</taxon>
        <taxon>Flavobacteriales</taxon>
        <taxon>Flavobacteriaceae</taxon>
        <taxon>Tenacibaculum</taxon>
    </lineage>
</organism>
<evidence type="ECO:0000313" key="3">
    <source>
        <dbReference type="EMBL" id="CAL2107660.1"/>
    </source>
</evidence>
<dbReference type="EC" id="4.2.2.-" evidence="3"/>
<dbReference type="InterPro" id="IPR008258">
    <property type="entry name" value="Transglycosylase_SLT_dom_1"/>
</dbReference>
<dbReference type="Proteomes" id="UP001497602">
    <property type="component" value="Unassembled WGS sequence"/>
</dbReference>
<accession>A0ABM9PPI1</accession>
<name>A0ABM9PPI1_9FLAO</name>
<feature type="domain" description="Transglycosylase SLT" evidence="2">
    <location>
        <begin position="106"/>
        <end position="203"/>
    </location>
</feature>
<dbReference type="EMBL" id="CAXJRC010000041">
    <property type="protein sequence ID" value="CAL2107660.1"/>
    <property type="molecule type" value="Genomic_DNA"/>
</dbReference>
<evidence type="ECO:0000259" key="2">
    <source>
        <dbReference type="Pfam" id="PF01464"/>
    </source>
</evidence>
<dbReference type="Gene3D" id="1.10.530.10">
    <property type="match status" value="1"/>
</dbReference>
<comment type="similarity">
    <text evidence="1">Belongs to the transglycosylase Slt family.</text>
</comment>
<dbReference type="PANTHER" id="PTHR37423:SF2">
    <property type="entry name" value="MEMBRANE-BOUND LYTIC MUREIN TRANSGLYCOSYLASE C"/>
    <property type="match status" value="1"/>
</dbReference>
<gene>
    <name evidence="3" type="ORF">T190115A13A_40182</name>
</gene>
<dbReference type="SUPFAM" id="SSF53955">
    <property type="entry name" value="Lysozyme-like"/>
    <property type="match status" value="1"/>
</dbReference>
<dbReference type="RefSeq" id="WP_348706113.1">
    <property type="nucleotide sequence ID" value="NZ_CAXIYA010000037.1"/>
</dbReference>
<dbReference type="GO" id="GO:0016829">
    <property type="term" value="F:lyase activity"/>
    <property type="evidence" value="ECO:0007669"/>
    <property type="project" value="UniProtKB-KW"/>
</dbReference>
<proteinExistence type="inferred from homology"/>
<dbReference type="Pfam" id="PF01464">
    <property type="entry name" value="SLT"/>
    <property type="match status" value="1"/>
</dbReference>
<protein>
    <submittedName>
        <fullName evidence="3">Membrane-bound lytic murein transglycosylase D</fullName>
        <ecNumber evidence="3">4.2.2.-</ecNumber>
    </submittedName>
</protein>
<evidence type="ECO:0000313" key="4">
    <source>
        <dbReference type="Proteomes" id="UP001497602"/>
    </source>
</evidence>
<dbReference type="PANTHER" id="PTHR37423">
    <property type="entry name" value="SOLUBLE LYTIC MUREIN TRANSGLYCOSYLASE-RELATED"/>
    <property type="match status" value="1"/>
</dbReference>
<comment type="caution">
    <text evidence="3">The sequence shown here is derived from an EMBL/GenBank/DDBJ whole genome shotgun (WGS) entry which is preliminary data.</text>
</comment>
<keyword evidence="3" id="KW-0456">Lyase</keyword>
<reference evidence="3 4" key="1">
    <citation type="submission" date="2024-05" db="EMBL/GenBank/DDBJ databases">
        <authorList>
            <person name="Duchaud E."/>
        </authorList>
    </citation>
    <scope>NUCLEOTIDE SEQUENCE [LARGE SCALE GENOMIC DNA]</scope>
    <source>
        <strain evidence="3">Ena-SAMPLE-TAB-13-05-2024-13:56:06:370-140305</strain>
    </source>
</reference>
<evidence type="ECO:0000256" key="1">
    <source>
        <dbReference type="ARBA" id="ARBA00007734"/>
    </source>
</evidence>
<keyword evidence="4" id="KW-1185">Reference proteome</keyword>